<keyword evidence="3" id="KW-1185">Reference proteome</keyword>
<dbReference type="RefSeq" id="XP_026741465.1">
    <property type="nucleotide sequence ID" value="XM_026885664.1"/>
</dbReference>
<feature type="region of interest" description="Disordered" evidence="1">
    <location>
        <begin position="518"/>
        <end position="542"/>
    </location>
</feature>
<evidence type="ECO:0000256" key="1">
    <source>
        <dbReference type="SAM" id="MobiDB-lite"/>
    </source>
</evidence>
<protein>
    <submittedName>
        <fullName evidence="4">Flocculation protein FLO11-like</fullName>
    </submittedName>
</protein>
<name>A0A7E5WL42_TRINI</name>
<dbReference type="GeneID" id="113503614"/>
<feature type="chain" id="PRO_5028809706" evidence="2">
    <location>
        <begin position="22"/>
        <end position="1127"/>
    </location>
</feature>
<feature type="compositionally biased region" description="Low complexity" evidence="1">
    <location>
        <begin position="848"/>
        <end position="857"/>
    </location>
</feature>
<dbReference type="OrthoDB" id="6925743at2759"/>
<organism evidence="3 4">
    <name type="scientific">Trichoplusia ni</name>
    <name type="common">Cabbage looper</name>
    <dbReference type="NCBI Taxonomy" id="7111"/>
    <lineage>
        <taxon>Eukaryota</taxon>
        <taxon>Metazoa</taxon>
        <taxon>Ecdysozoa</taxon>
        <taxon>Arthropoda</taxon>
        <taxon>Hexapoda</taxon>
        <taxon>Insecta</taxon>
        <taxon>Pterygota</taxon>
        <taxon>Neoptera</taxon>
        <taxon>Endopterygota</taxon>
        <taxon>Lepidoptera</taxon>
        <taxon>Glossata</taxon>
        <taxon>Ditrysia</taxon>
        <taxon>Noctuoidea</taxon>
        <taxon>Noctuidae</taxon>
        <taxon>Plusiinae</taxon>
        <taxon>Trichoplusia</taxon>
    </lineage>
</organism>
<dbReference type="Proteomes" id="UP000322000">
    <property type="component" value="Chromosome 19"/>
</dbReference>
<evidence type="ECO:0000313" key="3">
    <source>
        <dbReference type="Proteomes" id="UP000322000"/>
    </source>
</evidence>
<feature type="compositionally biased region" description="Polar residues" evidence="1">
    <location>
        <begin position="697"/>
        <end position="711"/>
    </location>
</feature>
<feature type="compositionally biased region" description="Basic and acidic residues" evidence="1">
    <location>
        <begin position="1059"/>
        <end position="1078"/>
    </location>
</feature>
<feature type="compositionally biased region" description="Low complexity" evidence="1">
    <location>
        <begin position="668"/>
        <end position="680"/>
    </location>
</feature>
<feature type="compositionally biased region" description="Low complexity" evidence="1">
    <location>
        <begin position="975"/>
        <end position="1003"/>
    </location>
</feature>
<feature type="region of interest" description="Disordered" evidence="1">
    <location>
        <begin position="583"/>
        <end position="749"/>
    </location>
</feature>
<feature type="compositionally biased region" description="Low complexity" evidence="1">
    <location>
        <begin position="626"/>
        <end position="644"/>
    </location>
</feature>
<feature type="compositionally biased region" description="Acidic residues" evidence="1">
    <location>
        <begin position="1079"/>
        <end position="1091"/>
    </location>
</feature>
<feature type="compositionally biased region" description="Low complexity" evidence="1">
    <location>
        <begin position="598"/>
        <end position="611"/>
    </location>
</feature>
<feature type="region of interest" description="Disordered" evidence="1">
    <location>
        <begin position="1016"/>
        <end position="1127"/>
    </location>
</feature>
<feature type="signal peptide" evidence="2">
    <location>
        <begin position="1"/>
        <end position="21"/>
    </location>
</feature>
<gene>
    <name evidence="4" type="primary">LOC113503614</name>
</gene>
<feature type="compositionally biased region" description="Basic residues" evidence="1">
    <location>
        <begin position="520"/>
        <end position="535"/>
    </location>
</feature>
<evidence type="ECO:0000313" key="4">
    <source>
        <dbReference type="RefSeq" id="XP_026741465.1"/>
    </source>
</evidence>
<feature type="compositionally biased region" description="Low complexity" evidence="1">
    <location>
        <begin position="720"/>
        <end position="749"/>
    </location>
</feature>
<feature type="compositionally biased region" description="Acidic residues" evidence="1">
    <location>
        <begin position="888"/>
        <end position="903"/>
    </location>
</feature>
<feature type="region of interest" description="Disordered" evidence="1">
    <location>
        <begin position="848"/>
        <end position="916"/>
    </location>
</feature>
<evidence type="ECO:0000256" key="2">
    <source>
        <dbReference type="SAM" id="SignalP"/>
    </source>
</evidence>
<feature type="compositionally biased region" description="Acidic residues" evidence="1">
    <location>
        <begin position="612"/>
        <end position="622"/>
    </location>
</feature>
<sequence length="1127" mass="126770">MRSALICVFFALVVLKDGSHAENVEDFKPTPIPLIDWPGGGQDAAGTLHEIIKTDAPPAVAAVPAHYWEDALRHSVYLTLVRDKIDQLIANGDVISPDRKPENLSQEVDDHDLWEKIKAAKFDRLKEEPIPPSDITILAKGRLLEDADGYRFAEDNTTQSTCSQNCTKGVKAFWSVKRVRQGELPSGKYHYELTFSVTSQSQTKNKVFKKPYENPVRTFTIKENTPTERPQTRKYEQPLRVERPQRAIWVHKNINPSHSYHKRPSYVRGLDRIFSSLFSDEDSDEEPSYRYKQKAFVPHMYPHHAKAAYVDDREPYHKKLIPYPIPKPQGFRYNHPPLPPPPYIQHPYLNVDNTGNNPYVPPHTDNRFGPSNVVKTTRPAVLPTPITNHPLLKESTVEAPVKTTKPNITEHTTKEPDVSYKIYSHPKQPPMKVGLFPDHIRPPVYNAPPGVFVTMDKKPFKPMPPLKYTHSNKPHKTLPSDFRPSPQIVDTQYNDADPATDTAFRPITMNYTEIADVLKKGNKNTRKPSSSKKPPKKGEFIKSYRPTIITTTSPEIITAIRDVVEEEHMDWANILGAFTKTTPMASHRERATTESVDISPTTSITSTTSEENSYEEIDESTEIIDRPTTTSSTTTTTTTTTTPKPTKRTRPPPKFTKQDKIKKHKRVTSTTTTTTTTSTTAKPSSTRKYKQKKQTDDLTPQASSAATSGANSVWEPKTPKAPVSTTSSTTTRPTTTTQATTTTSTTTTPSAIVDTEQPVVTTQPKSKNRFRQSTLMQKGTSVNHDKWSTATLEKNRTNSIQSNKLPLRRKASKFQGYIPVSTPRGLEFERDREDHRDHAYNEITEKLTSSTTESTVTIPVKPLATKPTIEEQEVKNASSNLHHQRVAEEDDDDDEDEDDDDKDTDSYDPPSKDDVEYIFPTASNATTHVTSSDYNSIEPTTTATAVASPYPTAMNKMKCKKKKLNLTTTEGTQQTYSETEPSTVSSSTTSSTTTTTTISPTTEHVSDMISELFGGFTMDDITDKPNTGTTPTEPKESESEKHEHYAHIDDDLEEFLNSLDKETNKHGDNKTHSHHASEEYDDDESPFNNDDENSHIKSISDEYYDEGPESQESRDQPFSILELMAME</sequence>
<reference evidence="4" key="1">
    <citation type="submission" date="2025-08" db="UniProtKB">
        <authorList>
            <consortium name="RefSeq"/>
        </authorList>
    </citation>
    <scope>IDENTIFICATION</scope>
</reference>
<keyword evidence="2" id="KW-0732">Signal</keyword>
<feature type="compositionally biased region" description="Basic and acidic residues" evidence="1">
    <location>
        <begin position="1033"/>
        <end position="1049"/>
    </location>
</feature>
<dbReference type="InParanoid" id="A0A7E5WL42"/>
<proteinExistence type="predicted"/>
<accession>A0A7E5WL42</accession>
<dbReference type="KEGG" id="tnl:113503614"/>
<feature type="region of interest" description="Disordered" evidence="1">
    <location>
        <begin position="968"/>
        <end position="1004"/>
    </location>
</feature>
<dbReference type="AlphaFoldDB" id="A0A7E5WL42"/>